<keyword evidence="6" id="KW-1185">Reference proteome</keyword>
<reference evidence="5 6" key="1">
    <citation type="submission" date="2011-01" db="EMBL/GenBank/DDBJ databases">
        <authorList>
            <person name="Muzny D."/>
            <person name="Qin X."/>
            <person name="Deng J."/>
            <person name="Jiang H."/>
            <person name="Liu Y."/>
            <person name="Qu J."/>
            <person name="Song X.-Z."/>
            <person name="Zhang L."/>
            <person name="Thornton R."/>
            <person name="Coyle M."/>
            <person name="Francisco L."/>
            <person name="Jackson L."/>
            <person name="Javaid M."/>
            <person name="Korchina V."/>
            <person name="Kovar C."/>
            <person name="Mata R."/>
            <person name="Mathew T."/>
            <person name="Ngo R."/>
            <person name="Nguyen L."/>
            <person name="Nguyen N."/>
            <person name="Okwuonu G."/>
            <person name="Ongeri F."/>
            <person name="Pham C."/>
            <person name="Simmons D."/>
            <person name="Wilczek-Boney K."/>
            <person name="Hale W."/>
            <person name="Jakkamsetti A."/>
            <person name="Pham P."/>
            <person name="Ruth R."/>
            <person name="San Lucas F."/>
            <person name="Warren J."/>
            <person name="Zhang J."/>
            <person name="Zhao Z."/>
            <person name="Zhou C."/>
            <person name="Zhu D."/>
            <person name="Lee S."/>
            <person name="Bess C."/>
            <person name="Blankenburg K."/>
            <person name="Forbes L."/>
            <person name="Fu Q."/>
            <person name="Gubbala S."/>
            <person name="Hirani K."/>
            <person name="Jayaseelan J.C."/>
            <person name="Lara F."/>
            <person name="Munidasa M."/>
            <person name="Palculict T."/>
            <person name="Patil S."/>
            <person name="Pu L.-L."/>
            <person name="Saada N."/>
            <person name="Tang L."/>
            <person name="Weissenberger G."/>
            <person name="Zhu Y."/>
            <person name="Hemphill L."/>
            <person name="Shang Y."/>
            <person name="Youmans B."/>
            <person name="Ayvaz T."/>
            <person name="Ross M."/>
            <person name="Santibanez J."/>
            <person name="Aqrawi P."/>
            <person name="Gross S."/>
            <person name="Joshi V."/>
            <person name="Fowler G."/>
            <person name="Nazareth L."/>
            <person name="Reid J."/>
            <person name="Worley K."/>
            <person name="Petrosino J."/>
            <person name="Highlander S."/>
            <person name="Gibbs R."/>
        </authorList>
    </citation>
    <scope>NUCLEOTIDE SEQUENCE [LARGE SCALE GENOMIC DNA]</scope>
    <source>
        <strain evidence="5 6">DSM 16608</strain>
    </source>
</reference>
<dbReference type="SUPFAM" id="SSF111369">
    <property type="entry name" value="HlyD-like secretion proteins"/>
    <property type="match status" value="1"/>
</dbReference>
<accession>F0F647</accession>
<dbReference type="PROSITE" id="PS51257">
    <property type="entry name" value="PROKAR_LIPOPROTEIN"/>
    <property type="match status" value="1"/>
</dbReference>
<protein>
    <recommendedName>
        <fullName evidence="4">CzcB-like barrel-sandwich hybrid domain-containing protein</fullName>
    </recommendedName>
</protein>
<evidence type="ECO:0000259" key="4">
    <source>
        <dbReference type="Pfam" id="PF25973"/>
    </source>
</evidence>
<dbReference type="STRING" id="888743.HMPREF9141_1064"/>
<sequence>MKRLTEMRKIFLFAALALGAVSCKDSGKEYDATGTFEATEVTVSAESSGQLVSFDVTEGQLLNGGLTVGQIDARQLALKRDQLATDNDQLRATHGQFEANRRQLAASRQATVSRQLDLEKQVAAIRQQIADQQRERKRFDELFRDGAAPRRQVDEIDYQIQVLKKQLAAAEEQIASQNAALAEQDKGIAAQMEGIAAQQAGVDAQQAGVRTQQAQIDDQIAHTFVKSPITGTVLEKYAERGEFVQAGRPLFKLADTVRMFIRAYITSAQLRNVRIGQRVKVMADYGKGQKKSYNGIVTWISSRSEFTPKTILTDDERADLVYAVKIRFRNDGYVKIGMYGEVKF</sequence>
<organism evidence="5 6">
    <name type="scientific">Prevotella multiformis DSM 16608</name>
    <dbReference type="NCBI Taxonomy" id="888743"/>
    <lineage>
        <taxon>Bacteria</taxon>
        <taxon>Pseudomonadati</taxon>
        <taxon>Bacteroidota</taxon>
        <taxon>Bacteroidia</taxon>
        <taxon>Bacteroidales</taxon>
        <taxon>Prevotellaceae</taxon>
        <taxon>Prevotella</taxon>
    </lineage>
</organism>
<evidence type="ECO:0000313" key="6">
    <source>
        <dbReference type="Proteomes" id="UP000005697"/>
    </source>
</evidence>
<dbReference type="InterPro" id="IPR058647">
    <property type="entry name" value="BSH_CzcB-like"/>
</dbReference>
<feature type="domain" description="CzcB-like barrel-sandwich hybrid" evidence="4">
    <location>
        <begin position="41"/>
        <end position="255"/>
    </location>
</feature>
<dbReference type="PANTHER" id="PTHR32347">
    <property type="entry name" value="EFFLUX SYSTEM COMPONENT YKNX-RELATED"/>
    <property type="match status" value="1"/>
</dbReference>
<evidence type="ECO:0000256" key="1">
    <source>
        <dbReference type="ARBA" id="ARBA00004196"/>
    </source>
</evidence>
<dbReference type="AlphaFoldDB" id="F0F647"/>
<dbReference type="HOGENOM" id="CLU_018816_6_3_10"/>
<evidence type="ECO:0000313" key="5">
    <source>
        <dbReference type="EMBL" id="EGC20428.1"/>
    </source>
</evidence>
<dbReference type="Gene3D" id="1.10.287.1490">
    <property type="match status" value="1"/>
</dbReference>
<name>F0F647_9BACT</name>
<evidence type="ECO:0000256" key="3">
    <source>
        <dbReference type="SAM" id="Coils"/>
    </source>
</evidence>
<dbReference type="EMBL" id="AEWX01000015">
    <property type="protein sequence ID" value="EGC20428.1"/>
    <property type="molecule type" value="Genomic_DNA"/>
</dbReference>
<comment type="subcellular location">
    <subcellularLocation>
        <location evidence="1">Cell envelope</location>
    </subcellularLocation>
</comment>
<keyword evidence="2 3" id="KW-0175">Coiled coil</keyword>
<gene>
    <name evidence="5" type="ORF">HMPREF9141_1064</name>
</gene>
<dbReference type="eggNOG" id="COG0845">
    <property type="taxonomic scope" value="Bacteria"/>
</dbReference>
<dbReference type="PANTHER" id="PTHR32347:SF23">
    <property type="entry name" value="BLL5650 PROTEIN"/>
    <property type="match status" value="1"/>
</dbReference>
<dbReference type="Gene3D" id="2.40.30.170">
    <property type="match status" value="1"/>
</dbReference>
<dbReference type="Proteomes" id="UP000005697">
    <property type="component" value="Unassembled WGS sequence"/>
</dbReference>
<dbReference type="GO" id="GO:0030313">
    <property type="term" value="C:cell envelope"/>
    <property type="evidence" value="ECO:0007669"/>
    <property type="project" value="UniProtKB-SubCell"/>
</dbReference>
<dbReference type="Pfam" id="PF25973">
    <property type="entry name" value="BSH_CzcB"/>
    <property type="match status" value="1"/>
</dbReference>
<evidence type="ECO:0000256" key="2">
    <source>
        <dbReference type="ARBA" id="ARBA00023054"/>
    </source>
</evidence>
<proteinExistence type="predicted"/>
<dbReference type="InterPro" id="IPR050465">
    <property type="entry name" value="UPF0194_transport"/>
</dbReference>
<feature type="coiled-coil region" evidence="3">
    <location>
        <begin position="73"/>
        <end position="180"/>
    </location>
</feature>
<comment type="caution">
    <text evidence="5">The sequence shown here is derived from an EMBL/GenBank/DDBJ whole genome shotgun (WGS) entry which is preliminary data.</text>
</comment>
<dbReference type="OrthoDB" id="9778236at2"/>